<dbReference type="PROSITE" id="PS50089">
    <property type="entry name" value="ZF_RING_2"/>
    <property type="match status" value="2"/>
</dbReference>
<dbReference type="GO" id="GO:0008270">
    <property type="term" value="F:zinc ion binding"/>
    <property type="evidence" value="ECO:0007669"/>
    <property type="project" value="UniProtKB-KW"/>
</dbReference>
<feature type="region of interest" description="Disordered" evidence="5">
    <location>
        <begin position="591"/>
        <end position="663"/>
    </location>
</feature>
<dbReference type="PROSITE" id="PS50135">
    <property type="entry name" value="ZF_ZZ_2"/>
    <property type="match status" value="1"/>
</dbReference>
<dbReference type="SMART" id="SM00184">
    <property type="entry name" value="RING"/>
    <property type="match status" value="2"/>
</dbReference>
<dbReference type="PROSITE" id="PS00518">
    <property type="entry name" value="ZF_RING_1"/>
    <property type="match status" value="1"/>
</dbReference>
<feature type="compositionally biased region" description="Acidic residues" evidence="5">
    <location>
        <begin position="430"/>
        <end position="446"/>
    </location>
</feature>
<evidence type="ECO:0000313" key="9">
    <source>
        <dbReference type="Proteomes" id="UP000054558"/>
    </source>
</evidence>
<dbReference type="CDD" id="cd02249">
    <property type="entry name" value="ZZ"/>
    <property type="match status" value="1"/>
</dbReference>
<dbReference type="InterPro" id="IPR001841">
    <property type="entry name" value="Znf_RING"/>
</dbReference>
<feature type="compositionally biased region" description="Polar residues" evidence="5">
    <location>
        <begin position="189"/>
        <end position="198"/>
    </location>
</feature>
<dbReference type="Gene3D" id="3.30.60.90">
    <property type="match status" value="1"/>
</dbReference>
<dbReference type="Gene3D" id="3.30.40.10">
    <property type="entry name" value="Zinc/RING finger domain, C3HC4 (zinc finger)"/>
    <property type="match status" value="2"/>
</dbReference>
<dbReference type="PROSITE" id="PS01357">
    <property type="entry name" value="ZF_ZZ_1"/>
    <property type="match status" value="1"/>
</dbReference>
<dbReference type="Proteomes" id="UP000054558">
    <property type="component" value="Unassembled WGS sequence"/>
</dbReference>
<feature type="domain" description="RING-type" evidence="6">
    <location>
        <begin position="219"/>
        <end position="258"/>
    </location>
</feature>
<feature type="region of interest" description="Disordered" evidence="5">
    <location>
        <begin position="175"/>
        <end position="207"/>
    </location>
</feature>
<dbReference type="OrthoDB" id="6270329at2759"/>
<evidence type="ECO:0000256" key="4">
    <source>
        <dbReference type="PROSITE-ProRule" id="PRU00228"/>
    </source>
</evidence>
<feature type="compositionally biased region" description="Basic and acidic residues" evidence="5">
    <location>
        <begin position="632"/>
        <end position="646"/>
    </location>
</feature>
<protein>
    <submittedName>
        <fullName evidence="8">Zinc finger ZZ-type domain containing protein</fullName>
    </submittedName>
</protein>
<feature type="region of interest" description="Disordered" evidence="5">
    <location>
        <begin position="415"/>
        <end position="488"/>
    </location>
</feature>
<name>A0A1Y1HYC2_KLENI</name>
<dbReference type="InterPro" id="IPR017907">
    <property type="entry name" value="Znf_RING_CS"/>
</dbReference>
<dbReference type="Pfam" id="PF13920">
    <property type="entry name" value="zf-C3HC4_3"/>
    <property type="match status" value="1"/>
</dbReference>
<feature type="region of interest" description="Disordered" evidence="5">
    <location>
        <begin position="1"/>
        <end position="29"/>
    </location>
</feature>
<feature type="compositionally biased region" description="Basic and acidic residues" evidence="5">
    <location>
        <begin position="539"/>
        <end position="552"/>
    </location>
</feature>
<proteinExistence type="predicted"/>
<evidence type="ECO:0000256" key="5">
    <source>
        <dbReference type="SAM" id="MobiDB-lite"/>
    </source>
</evidence>
<evidence type="ECO:0000256" key="1">
    <source>
        <dbReference type="ARBA" id="ARBA00022723"/>
    </source>
</evidence>
<feature type="compositionally biased region" description="Low complexity" evidence="5">
    <location>
        <begin position="609"/>
        <end position="622"/>
    </location>
</feature>
<evidence type="ECO:0000256" key="2">
    <source>
        <dbReference type="ARBA" id="ARBA00022771"/>
    </source>
</evidence>
<evidence type="ECO:0000313" key="8">
    <source>
        <dbReference type="EMBL" id="GAQ81526.1"/>
    </source>
</evidence>
<dbReference type="EMBL" id="DF237032">
    <property type="protein sequence ID" value="GAQ81526.1"/>
    <property type="molecule type" value="Genomic_DNA"/>
</dbReference>
<dbReference type="STRING" id="105231.A0A1Y1HYC2"/>
<evidence type="ECO:0000259" key="7">
    <source>
        <dbReference type="PROSITE" id="PS50135"/>
    </source>
</evidence>
<evidence type="ECO:0000256" key="3">
    <source>
        <dbReference type="ARBA" id="ARBA00022833"/>
    </source>
</evidence>
<dbReference type="GO" id="GO:0043161">
    <property type="term" value="P:proteasome-mediated ubiquitin-dependent protein catabolic process"/>
    <property type="evidence" value="ECO:0000318"/>
    <property type="project" value="GO_Central"/>
</dbReference>
<dbReference type="PANTHER" id="PTHR15898">
    <property type="entry name" value="BIFUNCTIONAL APOPTOSIS REGULATOR"/>
    <property type="match status" value="1"/>
</dbReference>
<evidence type="ECO:0000259" key="6">
    <source>
        <dbReference type="PROSITE" id="PS50089"/>
    </source>
</evidence>
<sequence length="745" mass="79934">MGTSNSTRRSSGKHVAASGAGGSSRNQLSHQPEEILPIYRKPELQDFECVICKDLVYKPVVNACGHAFFCFWCAHESMGAGFQNSACPMCRSTFSHMPRVCELAHSYLTKVWPTEYAARAAEVEEEEKQRNMFSPEPIGLPQTAGKRRQVDALFRNGGGQVESAGATHAEVQATSAASKGSCGEEPAQADTTQATSTEMVREGSDENRVEEFTAGDCECLLCNKLLFQPVVLSCGHAYCFLCLEERFPVGRVVCAYCQKAHLEDEVTVCGQLQEVIQGAFPAETHQRIRQERARLGNRTGLLKRVAQQDEQPEEPKGFVHFGIECDACGVYPIVGERYQCQDCEEEIGFDLCGRCHAAREQPMLGSYLFQQKHLPSHRMHRVAPVPTFLHQVMDTHPELSVSTVINMVMSMVDERGDESAGAAQHRSPPPDDDVDLGETNLFDEPEAPQPQEHGTAASGQGGAEVEPLESGFEAGGGAFQHDETGAAAGPLDMTSRLVRTVLAQAEVEQAVGRTGLEEDGAPVQGAPVAAAGAMLEGDGQSREEANGERGDEASEAQPGAGASSRPNAEWVWVNDSSQQAELGMERNVEELADDGPEQVSRLGEVPGVASGEGQSEGAQEGSLVATMGDQGSGHEDCVDRGAEKQDGVAGGSNDALDQGEGSRAGLDIEGRQRGAEEEGHQISVEEGAIATDPHNQAAVGPWSDAGRGRGFTEEWCAAHDHQQRASCEPGLRRSDSYHQLMMASA</sequence>
<dbReference type="AlphaFoldDB" id="A0A1Y1HYC2"/>
<dbReference type="SMART" id="SM00291">
    <property type="entry name" value="ZnF_ZZ"/>
    <property type="match status" value="1"/>
</dbReference>
<feature type="region of interest" description="Disordered" evidence="5">
    <location>
        <begin position="537"/>
        <end position="570"/>
    </location>
</feature>
<dbReference type="InterPro" id="IPR043145">
    <property type="entry name" value="Znf_ZZ_sf"/>
</dbReference>
<dbReference type="FunFam" id="3.30.40.10:FF:000489">
    <property type="entry name" value="E3 ubiquitin-protein ligase PRT1"/>
    <property type="match status" value="1"/>
</dbReference>
<dbReference type="GO" id="GO:0061630">
    <property type="term" value="F:ubiquitin protein ligase activity"/>
    <property type="evidence" value="ECO:0000318"/>
    <property type="project" value="GO_Central"/>
</dbReference>
<gene>
    <name evidence="8" type="ORF">KFL_000830080</name>
</gene>
<dbReference type="Pfam" id="PF00569">
    <property type="entry name" value="ZZ"/>
    <property type="match status" value="1"/>
</dbReference>
<dbReference type="InterPro" id="IPR000433">
    <property type="entry name" value="Znf_ZZ"/>
</dbReference>
<dbReference type="InterPro" id="IPR013083">
    <property type="entry name" value="Znf_RING/FYVE/PHD"/>
</dbReference>
<keyword evidence="3" id="KW-0862">Zinc</keyword>
<reference evidence="8 9" key="1">
    <citation type="journal article" date="2014" name="Nat. Commun.">
        <title>Klebsormidium flaccidum genome reveals primary factors for plant terrestrial adaptation.</title>
        <authorList>
            <person name="Hori K."/>
            <person name="Maruyama F."/>
            <person name="Fujisawa T."/>
            <person name="Togashi T."/>
            <person name="Yamamoto N."/>
            <person name="Seo M."/>
            <person name="Sato S."/>
            <person name="Yamada T."/>
            <person name="Mori H."/>
            <person name="Tajima N."/>
            <person name="Moriyama T."/>
            <person name="Ikeuchi M."/>
            <person name="Watanabe M."/>
            <person name="Wada H."/>
            <person name="Kobayashi K."/>
            <person name="Saito M."/>
            <person name="Masuda T."/>
            <person name="Sasaki-Sekimoto Y."/>
            <person name="Mashiguchi K."/>
            <person name="Awai K."/>
            <person name="Shimojima M."/>
            <person name="Masuda S."/>
            <person name="Iwai M."/>
            <person name="Nobusawa T."/>
            <person name="Narise T."/>
            <person name="Kondo S."/>
            <person name="Saito H."/>
            <person name="Sato R."/>
            <person name="Murakawa M."/>
            <person name="Ihara Y."/>
            <person name="Oshima-Yamada Y."/>
            <person name="Ohtaka K."/>
            <person name="Satoh M."/>
            <person name="Sonobe K."/>
            <person name="Ishii M."/>
            <person name="Ohtani R."/>
            <person name="Kanamori-Sato M."/>
            <person name="Honoki R."/>
            <person name="Miyazaki D."/>
            <person name="Mochizuki H."/>
            <person name="Umetsu J."/>
            <person name="Higashi K."/>
            <person name="Shibata D."/>
            <person name="Kamiya Y."/>
            <person name="Sato N."/>
            <person name="Nakamura Y."/>
            <person name="Tabata S."/>
            <person name="Ida S."/>
            <person name="Kurokawa K."/>
            <person name="Ohta H."/>
        </authorList>
    </citation>
    <scope>NUCLEOTIDE SEQUENCE [LARGE SCALE GENOMIC DNA]</scope>
    <source>
        <strain evidence="8 9">NIES-2285</strain>
    </source>
</reference>
<keyword evidence="1" id="KW-0479">Metal-binding</keyword>
<feature type="domain" description="ZZ-type" evidence="7">
    <location>
        <begin position="320"/>
        <end position="387"/>
    </location>
</feature>
<keyword evidence="2 4" id="KW-0863">Zinc-finger</keyword>
<dbReference type="SUPFAM" id="SSF57850">
    <property type="entry name" value="RING/U-box"/>
    <property type="match status" value="3"/>
</dbReference>
<feature type="domain" description="RING-type" evidence="6">
    <location>
        <begin position="49"/>
        <end position="91"/>
    </location>
</feature>
<dbReference type="PANTHER" id="PTHR15898:SF13">
    <property type="entry name" value="BIFUNCTIONAL APOPTOSIS REGULATOR"/>
    <property type="match status" value="1"/>
</dbReference>
<accession>A0A1Y1HYC2</accession>
<keyword evidence="9" id="KW-1185">Reference proteome</keyword>
<organism evidence="8 9">
    <name type="scientific">Klebsormidium nitens</name>
    <name type="common">Green alga</name>
    <name type="synonym">Ulothrix nitens</name>
    <dbReference type="NCBI Taxonomy" id="105231"/>
    <lineage>
        <taxon>Eukaryota</taxon>
        <taxon>Viridiplantae</taxon>
        <taxon>Streptophyta</taxon>
        <taxon>Klebsormidiophyceae</taxon>
        <taxon>Klebsormidiales</taxon>
        <taxon>Klebsormidiaceae</taxon>
        <taxon>Klebsormidium</taxon>
    </lineage>
</organism>